<sequence length="149" mass="15776">MLSLFIFINICEHLSLSFGKKRLNLPIQKDIELMDTIFILLMVLIMIASVLLVIVVMAQNPKGGGLSSTFGGASSAQFGVQRTNDFMEKATWSLGAIIIVLILISVVITGKPTQTAPAQQSIKKEAPAKSAPASKTATPANAPATPPAK</sequence>
<dbReference type="STRING" id="1612149.SAMN05216324_10679"/>
<feature type="region of interest" description="Disordered" evidence="11">
    <location>
        <begin position="114"/>
        <end position="149"/>
    </location>
</feature>
<gene>
    <name evidence="12" type="ORF">SAMN05216324_10679</name>
</gene>
<evidence type="ECO:0000256" key="10">
    <source>
        <dbReference type="RuleBase" id="RU365087"/>
    </source>
</evidence>
<feature type="compositionally biased region" description="Low complexity" evidence="11">
    <location>
        <begin position="128"/>
        <end position="143"/>
    </location>
</feature>
<organism evidence="12 13">
    <name type="scientific">Chryseobacterium limigenitum</name>
    <dbReference type="NCBI Taxonomy" id="1612149"/>
    <lineage>
        <taxon>Bacteria</taxon>
        <taxon>Pseudomonadati</taxon>
        <taxon>Bacteroidota</taxon>
        <taxon>Flavobacteriia</taxon>
        <taxon>Flavobacteriales</taxon>
        <taxon>Weeksellaceae</taxon>
        <taxon>Chryseobacterium group</taxon>
        <taxon>Chryseobacterium</taxon>
    </lineage>
</organism>
<keyword evidence="7 10" id="KW-1133">Transmembrane helix</keyword>
<proteinExistence type="inferred from homology"/>
<keyword evidence="9 10" id="KW-0472">Membrane</keyword>
<keyword evidence="6 10" id="KW-0653">Protein transport</keyword>
<evidence type="ECO:0000256" key="6">
    <source>
        <dbReference type="ARBA" id="ARBA00022927"/>
    </source>
</evidence>
<evidence type="ECO:0000313" key="13">
    <source>
        <dbReference type="Proteomes" id="UP000182034"/>
    </source>
</evidence>
<dbReference type="GO" id="GO:0015450">
    <property type="term" value="F:protein-transporting ATPase activity"/>
    <property type="evidence" value="ECO:0007669"/>
    <property type="project" value="UniProtKB-UniRule"/>
</dbReference>
<dbReference type="GO" id="GO:0009306">
    <property type="term" value="P:protein secretion"/>
    <property type="evidence" value="ECO:0007669"/>
    <property type="project" value="UniProtKB-UniRule"/>
</dbReference>
<evidence type="ECO:0000256" key="4">
    <source>
        <dbReference type="ARBA" id="ARBA00022475"/>
    </source>
</evidence>
<keyword evidence="5 10" id="KW-0812">Transmembrane</keyword>
<dbReference type="EMBL" id="FPKW01000006">
    <property type="protein sequence ID" value="SFZ94136.1"/>
    <property type="molecule type" value="Genomic_DNA"/>
</dbReference>
<keyword evidence="8 10" id="KW-0811">Translocation</keyword>
<evidence type="ECO:0000256" key="2">
    <source>
        <dbReference type="ARBA" id="ARBA00008445"/>
    </source>
</evidence>
<feature type="transmembrane region" description="Helical" evidence="10">
    <location>
        <begin position="90"/>
        <end position="110"/>
    </location>
</feature>
<name>A0A1K2IPK6_9FLAO</name>
<keyword evidence="3 10" id="KW-0813">Transport</keyword>
<evidence type="ECO:0000313" key="12">
    <source>
        <dbReference type="EMBL" id="SFZ94136.1"/>
    </source>
</evidence>
<evidence type="ECO:0000256" key="11">
    <source>
        <dbReference type="SAM" id="MobiDB-lite"/>
    </source>
</evidence>
<protein>
    <recommendedName>
        <fullName evidence="10">Protein-export membrane protein SecG</fullName>
    </recommendedName>
</protein>
<keyword evidence="4 10" id="KW-1003">Cell membrane</keyword>
<comment type="similarity">
    <text evidence="2 10">Belongs to the SecG family.</text>
</comment>
<dbReference type="Proteomes" id="UP000182034">
    <property type="component" value="Unassembled WGS sequence"/>
</dbReference>
<feature type="transmembrane region" description="Helical" evidence="10">
    <location>
        <begin position="37"/>
        <end position="58"/>
    </location>
</feature>
<dbReference type="PANTHER" id="PTHR34182:SF1">
    <property type="entry name" value="PROTEIN-EXPORT MEMBRANE PROTEIN SECG"/>
    <property type="match status" value="1"/>
</dbReference>
<dbReference type="GO" id="GO:0065002">
    <property type="term" value="P:intracellular protein transmembrane transport"/>
    <property type="evidence" value="ECO:0007669"/>
    <property type="project" value="TreeGrafter"/>
</dbReference>
<dbReference type="GO" id="GO:0005886">
    <property type="term" value="C:plasma membrane"/>
    <property type="evidence" value="ECO:0007669"/>
    <property type="project" value="UniProtKB-SubCell"/>
</dbReference>
<evidence type="ECO:0000256" key="3">
    <source>
        <dbReference type="ARBA" id="ARBA00022448"/>
    </source>
</evidence>
<evidence type="ECO:0000256" key="9">
    <source>
        <dbReference type="ARBA" id="ARBA00023136"/>
    </source>
</evidence>
<comment type="function">
    <text evidence="10">Involved in protein export. Participates in an early event of protein translocation.</text>
</comment>
<dbReference type="AlphaFoldDB" id="A0A1K2IPK6"/>
<evidence type="ECO:0000256" key="5">
    <source>
        <dbReference type="ARBA" id="ARBA00022692"/>
    </source>
</evidence>
<dbReference type="Pfam" id="PF03840">
    <property type="entry name" value="SecG"/>
    <property type="match status" value="1"/>
</dbReference>
<evidence type="ECO:0000256" key="7">
    <source>
        <dbReference type="ARBA" id="ARBA00022989"/>
    </source>
</evidence>
<comment type="subcellular location">
    <subcellularLocation>
        <location evidence="1 10">Cell membrane</location>
        <topology evidence="1 10">Multi-pass membrane protein</topology>
    </subcellularLocation>
</comment>
<accession>A0A1K2IPK6</accession>
<evidence type="ECO:0000256" key="1">
    <source>
        <dbReference type="ARBA" id="ARBA00004651"/>
    </source>
</evidence>
<dbReference type="GO" id="GO:0043952">
    <property type="term" value="P:protein transport by the Sec complex"/>
    <property type="evidence" value="ECO:0007669"/>
    <property type="project" value="TreeGrafter"/>
</dbReference>
<reference evidence="13" key="1">
    <citation type="submission" date="2016-10" db="EMBL/GenBank/DDBJ databases">
        <authorList>
            <person name="Varghese N."/>
            <person name="Submissions S."/>
        </authorList>
    </citation>
    <scope>NUCLEOTIDE SEQUENCE [LARGE SCALE GENOMIC DNA]</scope>
    <source>
        <strain evidence="13">SUR2</strain>
    </source>
</reference>
<evidence type="ECO:0000256" key="8">
    <source>
        <dbReference type="ARBA" id="ARBA00023010"/>
    </source>
</evidence>
<dbReference type="PANTHER" id="PTHR34182">
    <property type="entry name" value="PROTEIN-EXPORT MEMBRANE PROTEIN SECG"/>
    <property type="match status" value="1"/>
</dbReference>
<dbReference type="NCBIfam" id="TIGR00810">
    <property type="entry name" value="secG"/>
    <property type="match status" value="1"/>
</dbReference>
<keyword evidence="13" id="KW-1185">Reference proteome</keyword>
<dbReference type="InterPro" id="IPR004692">
    <property type="entry name" value="SecG"/>
</dbReference>